<proteinExistence type="predicted"/>
<comment type="caution">
    <text evidence="2">The sequence shown here is derived from an EMBL/GenBank/DDBJ whole genome shotgun (WGS) entry which is preliminary data.</text>
</comment>
<protein>
    <submittedName>
        <fullName evidence="2">Uncharacterized protein</fullName>
    </submittedName>
</protein>
<dbReference type="EMBL" id="BPLR01006048">
    <property type="protein sequence ID" value="GIY07098.1"/>
    <property type="molecule type" value="Genomic_DNA"/>
</dbReference>
<evidence type="ECO:0000313" key="3">
    <source>
        <dbReference type="Proteomes" id="UP001054945"/>
    </source>
</evidence>
<evidence type="ECO:0000313" key="2">
    <source>
        <dbReference type="EMBL" id="GIY07098.1"/>
    </source>
</evidence>
<gene>
    <name evidence="2" type="ORF">CEXT_694781</name>
</gene>
<accession>A0AAV4QI98</accession>
<sequence length="102" mass="11091">MKASSASYLFALMAGVKNNKRKKGEGTSSTMERLAGGKSTTRNPFRLQCSSTTNKEEVRPVFLLSLQLDGLISILVEHFAVVLAGEAECGNFYVYCNCCGPF</sequence>
<evidence type="ECO:0000256" key="1">
    <source>
        <dbReference type="SAM" id="MobiDB-lite"/>
    </source>
</evidence>
<organism evidence="2 3">
    <name type="scientific">Caerostris extrusa</name>
    <name type="common">Bark spider</name>
    <name type="synonym">Caerostris bankana</name>
    <dbReference type="NCBI Taxonomy" id="172846"/>
    <lineage>
        <taxon>Eukaryota</taxon>
        <taxon>Metazoa</taxon>
        <taxon>Ecdysozoa</taxon>
        <taxon>Arthropoda</taxon>
        <taxon>Chelicerata</taxon>
        <taxon>Arachnida</taxon>
        <taxon>Araneae</taxon>
        <taxon>Araneomorphae</taxon>
        <taxon>Entelegynae</taxon>
        <taxon>Araneoidea</taxon>
        <taxon>Araneidae</taxon>
        <taxon>Caerostris</taxon>
    </lineage>
</organism>
<feature type="region of interest" description="Disordered" evidence="1">
    <location>
        <begin position="20"/>
        <end position="46"/>
    </location>
</feature>
<dbReference type="AlphaFoldDB" id="A0AAV4QI98"/>
<keyword evidence="3" id="KW-1185">Reference proteome</keyword>
<dbReference type="Proteomes" id="UP001054945">
    <property type="component" value="Unassembled WGS sequence"/>
</dbReference>
<reference evidence="2 3" key="1">
    <citation type="submission" date="2021-06" db="EMBL/GenBank/DDBJ databases">
        <title>Caerostris extrusa draft genome.</title>
        <authorList>
            <person name="Kono N."/>
            <person name="Arakawa K."/>
        </authorList>
    </citation>
    <scope>NUCLEOTIDE SEQUENCE [LARGE SCALE GENOMIC DNA]</scope>
</reference>
<name>A0AAV4QI98_CAEEX</name>